<organism evidence="2 3">
    <name type="scientific">Adineta steineri</name>
    <dbReference type="NCBI Taxonomy" id="433720"/>
    <lineage>
        <taxon>Eukaryota</taxon>
        <taxon>Metazoa</taxon>
        <taxon>Spiralia</taxon>
        <taxon>Gnathifera</taxon>
        <taxon>Rotifera</taxon>
        <taxon>Eurotatoria</taxon>
        <taxon>Bdelloidea</taxon>
        <taxon>Adinetida</taxon>
        <taxon>Adinetidae</taxon>
        <taxon>Adineta</taxon>
    </lineage>
</organism>
<dbReference type="OrthoDB" id="289228at2759"/>
<dbReference type="InterPro" id="IPR006571">
    <property type="entry name" value="TLDc_dom"/>
</dbReference>
<name>A0A815QL89_9BILA</name>
<proteinExistence type="predicted"/>
<dbReference type="PANTHER" id="PTHR23354">
    <property type="entry name" value="NUCLEOLAR PROTEIN 7/ESTROGEN RECEPTOR COACTIVATOR-RELATED"/>
    <property type="match status" value="1"/>
</dbReference>
<dbReference type="PROSITE" id="PS51886">
    <property type="entry name" value="TLDC"/>
    <property type="match status" value="1"/>
</dbReference>
<evidence type="ECO:0000313" key="3">
    <source>
        <dbReference type="Proteomes" id="UP000663891"/>
    </source>
</evidence>
<evidence type="ECO:0000259" key="1">
    <source>
        <dbReference type="PROSITE" id="PS51886"/>
    </source>
</evidence>
<accession>A0A815QL89</accession>
<dbReference type="AlphaFoldDB" id="A0A815QL89"/>
<dbReference type="Pfam" id="PF07534">
    <property type="entry name" value="TLD"/>
    <property type="match status" value="1"/>
</dbReference>
<gene>
    <name evidence="2" type="ORF">VCS650_LOCUS40262</name>
</gene>
<dbReference type="SMART" id="SM00584">
    <property type="entry name" value="TLDc"/>
    <property type="match status" value="1"/>
</dbReference>
<sequence length="441" mass="50715">MFGANCNSTLAFATWQDSTVKQSDEFPNILIKLYWNDRASISRDDVTTLFRDCCMFDLKQAMANNINQFQTNMLDNECFFALTNSIGTITNLEITPEEFSNWMRVQFPTLFYGFEMWLRKNSVLNKTNNTNQEISASNNSIITMNNVLNPTWIWLLTYHLPNLYLSADNTCTNLVEKMSSILHGRMWDHLYDSHRDGSSLNRFQHHIFGYKAPIIILFEISDGYLFCLCCDDEFRESPKHFGGIQSCLLQLKPVFKVVLEGPNIIFMNTKLRGVSALGLFIGRDHTHTFLNIDGDFFNVKHINGEGRLAAIDVWGAGGTKSADEQKDIRQWENKQVEKSRKVKRSYEEEEAILNMAGIETRRALNIDGDFFNVKHINGEGRLAAIDVWGAGGTKSADEQKDIRQWENKQVEKSRKVKRSYEEEEAILNMAGIETRRAQDQF</sequence>
<protein>
    <recommendedName>
        <fullName evidence="1">TLDc domain-containing protein</fullName>
    </recommendedName>
</protein>
<reference evidence="2" key="1">
    <citation type="submission" date="2021-02" db="EMBL/GenBank/DDBJ databases">
        <authorList>
            <person name="Nowell W R."/>
        </authorList>
    </citation>
    <scope>NUCLEOTIDE SEQUENCE</scope>
</reference>
<evidence type="ECO:0000313" key="2">
    <source>
        <dbReference type="EMBL" id="CAF1464950.1"/>
    </source>
</evidence>
<dbReference type="EMBL" id="CAJNON010001468">
    <property type="protein sequence ID" value="CAF1464950.1"/>
    <property type="molecule type" value="Genomic_DNA"/>
</dbReference>
<dbReference type="PANTHER" id="PTHR23354:SF108">
    <property type="entry name" value="RE10231P"/>
    <property type="match status" value="1"/>
</dbReference>
<comment type="caution">
    <text evidence="2">The sequence shown here is derived from an EMBL/GenBank/DDBJ whole genome shotgun (WGS) entry which is preliminary data.</text>
</comment>
<feature type="domain" description="TLDc" evidence="1">
    <location>
        <begin position="146"/>
        <end position="317"/>
    </location>
</feature>
<dbReference type="Proteomes" id="UP000663891">
    <property type="component" value="Unassembled WGS sequence"/>
</dbReference>